<dbReference type="Pfam" id="PF13426">
    <property type="entry name" value="PAS_9"/>
    <property type="match status" value="1"/>
</dbReference>
<dbReference type="SUPFAM" id="SSF47384">
    <property type="entry name" value="Homodimeric domain of signal transducing histidine kinase"/>
    <property type="match status" value="1"/>
</dbReference>
<dbReference type="AlphaFoldDB" id="A0B991"/>
<dbReference type="InterPro" id="IPR000014">
    <property type="entry name" value="PAS"/>
</dbReference>
<dbReference type="EC" id="2.7.13.3" evidence="2"/>
<dbReference type="InterPro" id="IPR003661">
    <property type="entry name" value="HisK_dim/P_dom"/>
</dbReference>
<evidence type="ECO:0000256" key="2">
    <source>
        <dbReference type="ARBA" id="ARBA00012438"/>
    </source>
</evidence>
<dbReference type="GeneID" id="4462215"/>
<feature type="domain" description="PAS" evidence="8">
    <location>
        <begin position="400"/>
        <end position="469"/>
    </location>
</feature>
<reference evidence="10 11" key="1">
    <citation type="submission" date="2006-10" db="EMBL/GenBank/DDBJ databases">
        <title>Complete sequence of Methanosaeta thermophila PT.</title>
        <authorList>
            <consortium name="US DOE Joint Genome Institute"/>
            <person name="Copeland A."/>
            <person name="Lucas S."/>
            <person name="Lapidus A."/>
            <person name="Barry K."/>
            <person name="Detter J.C."/>
            <person name="Glavina del Rio T."/>
            <person name="Hammon N."/>
            <person name="Israni S."/>
            <person name="Pitluck S."/>
            <person name="Chain P."/>
            <person name="Malfatti S."/>
            <person name="Shin M."/>
            <person name="Vergez L."/>
            <person name="Schmutz J."/>
            <person name="Larimer F."/>
            <person name="Land M."/>
            <person name="Hauser L."/>
            <person name="Kyrpides N."/>
            <person name="Kim E."/>
            <person name="Smith K.S."/>
            <person name="Ingram-Smith C."/>
            <person name="Richardson P."/>
        </authorList>
    </citation>
    <scope>NUCLEOTIDE SEQUENCE [LARGE SCALE GENOMIC DNA]</scope>
    <source>
        <strain evidence="11">DSM 6194 / JCM 14653 / NBRC 101360 / PT</strain>
    </source>
</reference>
<dbReference type="NCBIfam" id="TIGR00229">
    <property type="entry name" value="sensory_box"/>
    <property type="match status" value="4"/>
</dbReference>
<dbReference type="SUPFAM" id="SSF55785">
    <property type="entry name" value="PYP-like sensor domain (PAS domain)"/>
    <property type="match status" value="4"/>
</dbReference>
<feature type="domain" description="Histidine kinase" evidence="7">
    <location>
        <begin position="552"/>
        <end position="761"/>
    </location>
</feature>
<evidence type="ECO:0000256" key="1">
    <source>
        <dbReference type="ARBA" id="ARBA00000085"/>
    </source>
</evidence>
<keyword evidence="3" id="KW-0597">Phosphoprotein</keyword>
<dbReference type="Pfam" id="PF00512">
    <property type="entry name" value="HisKA"/>
    <property type="match status" value="1"/>
</dbReference>
<proteinExistence type="predicted"/>
<dbReference type="SMART" id="SM00387">
    <property type="entry name" value="HATPase_c"/>
    <property type="match status" value="1"/>
</dbReference>
<organism evidence="10 11">
    <name type="scientific">Methanothrix thermoacetophila (strain DSM 6194 / JCM 14653 / NBRC 101360 / PT)</name>
    <name type="common">Methanosaeta thermophila</name>
    <dbReference type="NCBI Taxonomy" id="349307"/>
    <lineage>
        <taxon>Archaea</taxon>
        <taxon>Methanobacteriati</taxon>
        <taxon>Methanobacteriota</taxon>
        <taxon>Stenosarchaea group</taxon>
        <taxon>Methanomicrobia</taxon>
        <taxon>Methanotrichales</taxon>
        <taxon>Methanotrichaceae</taxon>
        <taxon>Methanothrix</taxon>
    </lineage>
</organism>
<evidence type="ECO:0000259" key="7">
    <source>
        <dbReference type="PROSITE" id="PS50109"/>
    </source>
</evidence>
<dbReference type="Gene3D" id="3.30.450.20">
    <property type="entry name" value="PAS domain"/>
    <property type="match status" value="4"/>
</dbReference>
<dbReference type="Gene3D" id="1.10.287.130">
    <property type="match status" value="1"/>
</dbReference>
<protein>
    <recommendedName>
        <fullName evidence="2">histidine kinase</fullName>
        <ecNumber evidence="2">2.7.13.3</ecNumber>
    </recommendedName>
</protein>
<feature type="coiled-coil region" evidence="6">
    <location>
        <begin position="514"/>
        <end position="545"/>
    </location>
</feature>
<evidence type="ECO:0000313" key="11">
    <source>
        <dbReference type="Proteomes" id="UP000000674"/>
    </source>
</evidence>
<dbReference type="InterPro" id="IPR000700">
    <property type="entry name" value="PAS-assoc_C"/>
</dbReference>
<dbReference type="InterPro" id="IPR003594">
    <property type="entry name" value="HATPase_dom"/>
</dbReference>
<dbReference type="InterPro" id="IPR013656">
    <property type="entry name" value="PAS_4"/>
</dbReference>
<evidence type="ECO:0000256" key="4">
    <source>
        <dbReference type="ARBA" id="ARBA00022679"/>
    </source>
</evidence>
<dbReference type="RefSeq" id="WP_011696657.1">
    <property type="nucleotide sequence ID" value="NC_008553.1"/>
</dbReference>
<dbReference type="HOGENOM" id="CLU_000445_114_71_2"/>
<dbReference type="PANTHER" id="PTHR43304:SF1">
    <property type="entry name" value="PAC DOMAIN-CONTAINING PROTEIN"/>
    <property type="match status" value="1"/>
</dbReference>
<keyword evidence="4 10" id="KW-0808">Transferase</keyword>
<dbReference type="SUPFAM" id="SSF55874">
    <property type="entry name" value="ATPase domain of HSP90 chaperone/DNA topoisomerase II/histidine kinase"/>
    <property type="match status" value="1"/>
</dbReference>
<name>A0B991_METTP</name>
<dbReference type="PANTHER" id="PTHR43304">
    <property type="entry name" value="PHYTOCHROME-LIKE PROTEIN CPH1"/>
    <property type="match status" value="1"/>
</dbReference>
<dbReference type="OrthoDB" id="8127at2157"/>
<dbReference type="SMART" id="SM00086">
    <property type="entry name" value="PAC"/>
    <property type="match status" value="4"/>
</dbReference>
<evidence type="ECO:0000256" key="6">
    <source>
        <dbReference type="SAM" id="Coils"/>
    </source>
</evidence>
<dbReference type="InterPro" id="IPR013655">
    <property type="entry name" value="PAS_fold_3"/>
</dbReference>
<dbReference type="STRING" id="349307.Mthe_1493"/>
<evidence type="ECO:0000313" key="10">
    <source>
        <dbReference type="EMBL" id="ABK15265.1"/>
    </source>
</evidence>
<dbReference type="PROSITE" id="PS50109">
    <property type="entry name" value="HIS_KIN"/>
    <property type="match status" value="1"/>
</dbReference>
<dbReference type="PRINTS" id="PR00344">
    <property type="entry name" value="BCTRLSENSOR"/>
</dbReference>
<dbReference type="InterPro" id="IPR036097">
    <property type="entry name" value="HisK_dim/P_sf"/>
</dbReference>
<dbReference type="InterPro" id="IPR004358">
    <property type="entry name" value="Sig_transdc_His_kin-like_C"/>
</dbReference>
<keyword evidence="11" id="KW-1185">Reference proteome</keyword>
<sequence>MSDPSVDRELAFQILNSLGQGVVVSKVVDERWIIEYANPAFAHMLGFSLSEIVGKSTEDFLHPDDIPLLLESRAKRLEGLTTSYEVRFLRKDGSIVPVLITGAPRIVDNRPAGGILVITDLTDYYSVLRQLKNSQRRLMDILEFMPDPALGMDMDGRVIIWNRALEALTGVRKEEMLGKGNYECAIPFYGYRRPVLADLVLHGYDESMSREYRNLQRDGDVLTAEVFIPTFGPEGSHLWLKAALIYDSEGRIEGAIEVIRDITENVKRLNALSLSEARYRSIVEGMPFLVCRFDRDGVLTFVNENYCNYFGFRREDIVGRSFLELIPEDEREAVLERFRGLTRERPYVTYTHRVKRGEEIRWQRWTDRAIFGQNGEVLEYQSLGEDITAEKNMEDALRESEHRFRVLAESTAAGIAIMRDERFVYVNRAGEEMSGYSRDELIGAPVWMVVHPEDAAWLKKMYSRKLRGEPTPPRYEFRIITKNGDVRWVEYASGTLELGGEMALIGTLIDITERRQAEEELRRFKESLEQMVEERTAELEQRNAEIESFVYTVSHDLRRPLITISGLAGLAEFDLEKGNLEKARESLRTVQRSCENMDALLRDILELSRIGKVTNPPEDVPFELLVREAIDQLAEAVKKRSAELRVAEGMPTVRVDRERLVEALVNLIDNSIKYTGEDTRPVIEIFYRDGVFCVRDNGIGIPESQREKVFDLFYKVDPKSDGTGVGLSIVKRIIEVHGGRIWIESDGCSWTAFCFTLPVVS</sequence>
<dbReference type="Pfam" id="PF08447">
    <property type="entry name" value="PAS_3"/>
    <property type="match status" value="1"/>
</dbReference>
<feature type="domain" description="PAS" evidence="8">
    <location>
        <begin position="27"/>
        <end position="80"/>
    </location>
</feature>
<dbReference type="Gene3D" id="3.30.565.10">
    <property type="entry name" value="Histidine kinase-like ATPase, C-terminal domain"/>
    <property type="match status" value="1"/>
</dbReference>
<feature type="domain" description="PAS" evidence="8">
    <location>
        <begin position="134"/>
        <end position="179"/>
    </location>
</feature>
<dbReference type="SMART" id="SM00388">
    <property type="entry name" value="HisKA"/>
    <property type="match status" value="1"/>
</dbReference>
<dbReference type="GO" id="GO:0000155">
    <property type="term" value="F:phosphorelay sensor kinase activity"/>
    <property type="evidence" value="ECO:0007669"/>
    <property type="project" value="InterPro"/>
</dbReference>
<dbReference type="InterPro" id="IPR052162">
    <property type="entry name" value="Sensor_kinase/Photoreceptor"/>
</dbReference>
<dbReference type="InterPro" id="IPR035965">
    <property type="entry name" value="PAS-like_dom_sf"/>
</dbReference>
<feature type="domain" description="PAC" evidence="9">
    <location>
        <begin position="473"/>
        <end position="523"/>
    </location>
</feature>
<dbReference type="InterPro" id="IPR001610">
    <property type="entry name" value="PAC"/>
</dbReference>
<feature type="domain" description="PAC" evidence="9">
    <location>
        <begin position="222"/>
        <end position="274"/>
    </location>
</feature>
<feature type="domain" description="PAC" evidence="9">
    <location>
        <begin position="82"/>
        <end position="133"/>
    </location>
</feature>
<dbReference type="PROSITE" id="PS50113">
    <property type="entry name" value="PAC"/>
    <property type="match status" value="3"/>
</dbReference>
<dbReference type="KEGG" id="mtp:Mthe_1493"/>
<dbReference type="EMBL" id="CP000477">
    <property type="protein sequence ID" value="ABK15265.1"/>
    <property type="molecule type" value="Genomic_DNA"/>
</dbReference>
<dbReference type="Pfam" id="PF02518">
    <property type="entry name" value="HATPase_c"/>
    <property type="match status" value="1"/>
</dbReference>
<dbReference type="CDD" id="cd00082">
    <property type="entry name" value="HisKA"/>
    <property type="match status" value="1"/>
</dbReference>
<dbReference type="SMART" id="SM00091">
    <property type="entry name" value="PAS"/>
    <property type="match status" value="4"/>
</dbReference>
<accession>A0B991</accession>
<comment type="catalytic activity">
    <reaction evidence="1">
        <text>ATP + protein L-histidine = ADP + protein N-phospho-L-histidine.</text>
        <dbReference type="EC" id="2.7.13.3"/>
    </reaction>
</comment>
<dbReference type="CDD" id="cd00130">
    <property type="entry name" value="PAS"/>
    <property type="match status" value="4"/>
</dbReference>
<evidence type="ECO:0000256" key="3">
    <source>
        <dbReference type="ARBA" id="ARBA00022553"/>
    </source>
</evidence>
<dbReference type="InterPro" id="IPR005467">
    <property type="entry name" value="His_kinase_dom"/>
</dbReference>
<dbReference type="PROSITE" id="PS50112">
    <property type="entry name" value="PAS"/>
    <property type="match status" value="4"/>
</dbReference>
<evidence type="ECO:0000259" key="8">
    <source>
        <dbReference type="PROSITE" id="PS50112"/>
    </source>
</evidence>
<evidence type="ECO:0000256" key="5">
    <source>
        <dbReference type="ARBA" id="ARBA00022777"/>
    </source>
</evidence>
<feature type="domain" description="PAS" evidence="8">
    <location>
        <begin position="275"/>
        <end position="345"/>
    </location>
</feature>
<dbReference type="Proteomes" id="UP000000674">
    <property type="component" value="Chromosome"/>
</dbReference>
<dbReference type="Pfam" id="PF08448">
    <property type="entry name" value="PAS_4"/>
    <property type="match status" value="2"/>
</dbReference>
<gene>
    <name evidence="10" type="ordered locus">Mthe_1493</name>
</gene>
<keyword evidence="5 10" id="KW-0418">Kinase</keyword>
<evidence type="ECO:0000259" key="9">
    <source>
        <dbReference type="PROSITE" id="PS50113"/>
    </source>
</evidence>
<keyword evidence="6" id="KW-0175">Coiled coil</keyword>
<dbReference type="InterPro" id="IPR036890">
    <property type="entry name" value="HATPase_C_sf"/>
</dbReference>